<dbReference type="GO" id="GO:0016020">
    <property type="term" value="C:membrane"/>
    <property type="evidence" value="ECO:0007669"/>
    <property type="project" value="UniProtKB-SubCell"/>
</dbReference>
<dbReference type="EMBL" id="JAHRHJ020000002">
    <property type="protein sequence ID" value="KAH9324151.1"/>
    <property type="molecule type" value="Genomic_DNA"/>
</dbReference>
<dbReference type="InterPro" id="IPR005828">
    <property type="entry name" value="MFS_sugar_transport-like"/>
</dbReference>
<evidence type="ECO:0000256" key="4">
    <source>
        <dbReference type="ARBA" id="ARBA00023136"/>
    </source>
</evidence>
<accession>A0AA38GJH4</accession>
<dbReference type="GO" id="GO:0022857">
    <property type="term" value="F:transmembrane transporter activity"/>
    <property type="evidence" value="ECO:0007669"/>
    <property type="project" value="InterPro"/>
</dbReference>
<dbReference type="Pfam" id="PF00083">
    <property type="entry name" value="Sugar_tr"/>
    <property type="match status" value="1"/>
</dbReference>
<evidence type="ECO:0000256" key="5">
    <source>
        <dbReference type="SAM" id="Phobius"/>
    </source>
</evidence>
<evidence type="ECO:0000313" key="7">
    <source>
        <dbReference type="EMBL" id="KAH9324151.1"/>
    </source>
</evidence>
<gene>
    <name evidence="7" type="ORF">KI387_004329</name>
</gene>
<keyword evidence="8" id="KW-1185">Reference proteome</keyword>
<feature type="non-terminal residue" evidence="7">
    <location>
        <position position="211"/>
    </location>
</feature>
<dbReference type="InterPro" id="IPR036259">
    <property type="entry name" value="MFS_trans_sf"/>
</dbReference>
<feature type="transmembrane region" description="Helical" evidence="5">
    <location>
        <begin position="53"/>
        <end position="72"/>
    </location>
</feature>
<keyword evidence="2 5" id="KW-0812">Transmembrane</keyword>
<reference evidence="7 8" key="1">
    <citation type="journal article" date="2021" name="Nat. Plants">
        <title>The Taxus genome provides insights into paclitaxel biosynthesis.</title>
        <authorList>
            <person name="Xiong X."/>
            <person name="Gou J."/>
            <person name="Liao Q."/>
            <person name="Li Y."/>
            <person name="Zhou Q."/>
            <person name="Bi G."/>
            <person name="Li C."/>
            <person name="Du R."/>
            <person name="Wang X."/>
            <person name="Sun T."/>
            <person name="Guo L."/>
            <person name="Liang H."/>
            <person name="Lu P."/>
            <person name="Wu Y."/>
            <person name="Zhang Z."/>
            <person name="Ro D.K."/>
            <person name="Shang Y."/>
            <person name="Huang S."/>
            <person name="Yan J."/>
        </authorList>
    </citation>
    <scope>NUCLEOTIDE SEQUENCE [LARGE SCALE GENOMIC DNA]</scope>
    <source>
        <strain evidence="7">Ta-2019</strain>
    </source>
</reference>
<evidence type="ECO:0000256" key="1">
    <source>
        <dbReference type="ARBA" id="ARBA00004141"/>
    </source>
</evidence>
<sequence>DIFTAVGWLPAGKKMNSIEEVHRIARAQCIIALWSTVPGYWFTVALVDRIGRVTIQLIGFFFMTVFMLALAIPCNHWRGTKCGDSFCGGNHTAFVALYALTFFFANFGPNSTTFIIPAELFPARVHSTCHGVSAAAGKAGAIVGTFGFLYAAQSTHISEVEHGYHKGIGVKNSLLVLGITNALGFIFTFLIPETMGRSLEDISGENNDQEQ</sequence>
<evidence type="ECO:0000256" key="2">
    <source>
        <dbReference type="ARBA" id="ARBA00022692"/>
    </source>
</evidence>
<organism evidence="7 8">
    <name type="scientific">Taxus chinensis</name>
    <name type="common">Chinese yew</name>
    <name type="synonym">Taxus wallichiana var. chinensis</name>
    <dbReference type="NCBI Taxonomy" id="29808"/>
    <lineage>
        <taxon>Eukaryota</taxon>
        <taxon>Viridiplantae</taxon>
        <taxon>Streptophyta</taxon>
        <taxon>Embryophyta</taxon>
        <taxon>Tracheophyta</taxon>
        <taxon>Spermatophyta</taxon>
        <taxon>Pinopsida</taxon>
        <taxon>Pinidae</taxon>
        <taxon>Conifers II</taxon>
        <taxon>Cupressales</taxon>
        <taxon>Taxaceae</taxon>
        <taxon>Taxus</taxon>
    </lineage>
</organism>
<comment type="caution">
    <text evidence="7">The sequence shown here is derived from an EMBL/GenBank/DDBJ whole genome shotgun (WGS) entry which is preliminary data.</text>
</comment>
<feature type="transmembrane region" description="Helical" evidence="5">
    <location>
        <begin position="174"/>
        <end position="191"/>
    </location>
</feature>
<evidence type="ECO:0000313" key="8">
    <source>
        <dbReference type="Proteomes" id="UP000824469"/>
    </source>
</evidence>
<feature type="non-terminal residue" evidence="7">
    <location>
        <position position="1"/>
    </location>
</feature>
<comment type="subcellular location">
    <subcellularLocation>
        <location evidence="1">Membrane</location>
        <topology evidence="1">Multi-pass membrane protein</topology>
    </subcellularLocation>
</comment>
<evidence type="ECO:0000256" key="3">
    <source>
        <dbReference type="ARBA" id="ARBA00022989"/>
    </source>
</evidence>
<proteinExistence type="predicted"/>
<dbReference type="InterPro" id="IPR020846">
    <property type="entry name" value="MFS_dom"/>
</dbReference>
<dbReference type="SUPFAM" id="SSF103473">
    <property type="entry name" value="MFS general substrate transporter"/>
    <property type="match status" value="1"/>
</dbReference>
<keyword evidence="4 5" id="KW-0472">Membrane</keyword>
<dbReference type="AlphaFoldDB" id="A0AA38GJH4"/>
<dbReference type="PANTHER" id="PTHR24064">
    <property type="entry name" value="SOLUTE CARRIER FAMILY 22 MEMBER"/>
    <property type="match status" value="1"/>
</dbReference>
<dbReference type="Proteomes" id="UP000824469">
    <property type="component" value="Unassembled WGS sequence"/>
</dbReference>
<evidence type="ECO:0000259" key="6">
    <source>
        <dbReference type="PROSITE" id="PS50850"/>
    </source>
</evidence>
<dbReference type="OMA" id="STIREHW"/>
<dbReference type="PROSITE" id="PS50850">
    <property type="entry name" value="MFS"/>
    <property type="match status" value="1"/>
</dbReference>
<feature type="domain" description="Major facilitator superfamily (MFS) profile" evidence="6">
    <location>
        <begin position="1"/>
        <end position="196"/>
    </location>
</feature>
<keyword evidence="3 5" id="KW-1133">Transmembrane helix</keyword>
<protein>
    <recommendedName>
        <fullName evidence="6">Major facilitator superfamily (MFS) profile domain-containing protein</fullName>
    </recommendedName>
</protein>
<name>A0AA38GJH4_TAXCH</name>
<dbReference type="Gene3D" id="1.20.1250.20">
    <property type="entry name" value="MFS general substrate transporter like domains"/>
    <property type="match status" value="1"/>
</dbReference>